<dbReference type="Gene3D" id="3.10.180.10">
    <property type="entry name" value="2,3-Dihydroxybiphenyl 1,2-Dioxygenase, domain 1"/>
    <property type="match status" value="1"/>
</dbReference>
<keyword evidence="3" id="KW-1185">Reference proteome</keyword>
<dbReference type="PROSITE" id="PS51819">
    <property type="entry name" value="VOC"/>
    <property type="match status" value="1"/>
</dbReference>
<dbReference type="SUPFAM" id="SSF54593">
    <property type="entry name" value="Glyoxalase/Bleomycin resistance protein/Dihydroxybiphenyl dioxygenase"/>
    <property type="match status" value="1"/>
</dbReference>
<evidence type="ECO:0000259" key="1">
    <source>
        <dbReference type="PROSITE" id="PS51819"/>
    </source>
</evidence>
<organism evidence="2 3">
    <name type="scientific">Agaribacter flavus</name>
    <dbReference type="NCBI Taxonomy" id="1902781"/>
    <lineage>
        <taxon>Bacteria</taxon>
        <taxon>Pseudomonadati</taxon>
        <taxon>Pseudomonadota</taxon>
        <taxon>Gammaproteobacteria</taxon>
        <taxon>Alteromonadales</taxon>
        <taxon>Alteromonadaceae</taxon>
        <taxon>Agaribacter</taxon>
    </lineage>
</organism>
<gene>
    <name evidence="2" type="ORF">ACFOHL_01055</name>
</gene>
<evidence type="ECO:0000313" key="2">
    <source>
        <dbReference type="EMBL" id="MFC3120204.1"/>
    </source>
</evidence>
<dbReference type="EMBL" id="JBHRSW010000004">
    <property type="protein sequence ID" value="MFC3120204.1"/>
    <property type="molecule type" value="Genomic_DNA"/>
</dbReference>
<evidence type="ECO:0000313" key="3">
    <source>
        <dbReference type="Proteomes" id="UP001595478"/>
    </source>
</evidence>
<dbReference type="InterPro" id="IPR037523">
    <property type="entry name" value="VOC_core"/>
</dbReference>
<dbReference type="PANTHER" id="PTHR36437:SF2">
    <property type="entry name" value="GLYOXALASE_BLEOMYCIN RESISTANCE PROTEIN_DIOXYGENASE"/>
    <property type="match status" value="1"/>
</dbReference>
<dbReference type="PANTHER" id="PTHR36437">
    <property type="entry name" value="GLYOXALASE/BLEOMYCIN RESISTANCE PROTEIN/DIOXYGENASE"/>
    <property type="match status" value="1"/>
</dbReference>
<comment type="caution">
    <text evidence="2">The sequence shown here is derived from an EMBL/GenBank/DDBJ whole genome shotgun (WGS) entry which is preliminary data.</text>
</comment>
<feature type="domain" description="VOC" evidence="1">
    <location>
        <begin position="2"/>
        <end position="126"/>
    </location>
</feature>
<accession>A0ABV7FLG1</accession>
<name>A0ABV7FLG1_9ALTE</name>
<sequence length="130" mass="14759">MQYLSAVSILVEEYDSVISWFTRCLNFEVLVDQVVTEDMRFVRLAPSKDASLSIVLNRVTGENAKYIGKQAGDDVLMFLNTDDFDASYQDMLQQGVEFCEAPRNEVYAKVVVFKDCLGNKWDLLEPTGLN</sequence>
<proteinExistence type="predicted"/>
<dbReference type="Pfam" id="PF00903">
    <property type="entry name" value="Glyoxalase"/>
    <property type="match status" value="1"/>
</dbReference>
<reference evidence="3" key="1">
    <citation type="journal article" date="2019" name="Int. J. Syst. Evol. Microbiol.">
        <title>The Global Catalogue of Microorganisms (GCM) 10K type strain sequencing project: providing services to taxonomists for standard genome sequencing and annotation.</title>
        <authorList>
            <consortium name="The Broad Institute Genomics Platform"/>
            <consortium name="The Broad Institute Genome Sequencing Center for Infectious Disease"/>
            <person name="Wu L."/>
            <person name="Ma J."/>
        </authorList>
    </citation>
    <scope>NUCLEOTIDE SEQUENCE [LARGE SCALE GENOMIC DNA]</scope>
    <source>
        <strain evidence="3">KCTC 52473</strain>
    </source>
</reference>
<dbReference type="InterPro" id="IPR004360">
    <property type="entry name" value="Glyas_Fos-R_dOase_dom"/>
</dbReference>
<dbReference type="RefSeq" id="WP_376918345.1">
    <property type="nucleotide sequence ID" value="NZ_JBHRSW010000004.1"/>
</dbReference>
<dbReference type="InterPro" id="IPR029068">
    <property type="entry name" value="Glyas_Bleomycin-R_OHBP_Dase"/>
</dbReference>
<protein>
    <submittedName>
        <fullName evidence="2">VOC family protein</fullName>
    </submittedName>
</protein>
<dbReference type="Proteomes" id="UP001595478">
    <property type="component" value="Unassembled WGS sequence"/>
</dbReference>